<dbReference type="SMART" id="SM00369">
    <property type="entry name" value="LRR_TYP"/>
    <property type="match status" value="6"/>
</dbReference>
<evidence type="ECO:0000313" key="5">
    <source>
        <dbReference type="Proteomes" id="UP000076407"/>
    </source>
</evidence>
<evidence type="ECO:0008006" key="6">
    <source>
        <dbReference type="Google" id="ProtNLM"/>
    </source>
</evidence>
<organism evidence="4 5">
    <name type="scientific">Anopheles quadriannulatus</name>
    <name type="common">Mosquito</name>
    <dbReference type="NCBI Taxonomy" id="34691"/>
    <lineage>
        <taxon>Eukaryota</taxon>
        <taxon>Metazoa</taxon>
        <taxon>Ecdysozoa</taxon>
        <taxon>Arthropoda</taxon>
        <taxon>Hexapoda</taxon>
        <taxon>Insecta</taxon>
        <taxon>Pterygota</taxon>
        <taxon>Neoptera</taxon>
        <taxon>Endopterygota</taxon>
        <taxon>Diptera</taxon>
        <taxon>Nematocera</taxon>
        <taxon>Culicoidea</taxon>
        <taxon>Culicidae</taxon>
        <taxon>Anophelinae</taxon>
        <taxon>Anopheles</taxon>
    </lineage>
</organism>
<evidence type="ECO:0000313" key="4">
    <source>
        <dbReference type="EnsemblMetazoa" id="AQUA017318-PA"/>
    </source>
</evidence>
<feature type="chain" id="PRO_5037241078" description="Leucine rich immune protein (Coil-less)" evidence="3">
    <location>
        <begin position="27"/>
        <end position="319"/>
    </location>
</feature>
<proteinExistence type="predicted"/>
<dbReference type="GO" id="GO:0005615">
    <property type="term" value="C:extracellular space"/>
    <property type="evidence" value="ECO:0007669"/>
    <property type="project" value="TreeGrafter"/>
</dbReference>
<accession>A0A904A3D6</accession>
<name>A0A904A3D6_ANOQN</name>
<keyword evidence="3" id="KW-0732">Signal</keyword>
<dbReference type="InterPro" id="IPR032675">
    <property type="entry name" value="LRR_dom_sf"/>
</dbReference>
<dbReference type="InterPro" id="IPR003591">
    <property type="entry name" value="Leu-rich_rpt_typical-subtyp"/>
</dbReference>
<keyword evidence="2" id="KW-0677">Repeat</keyword>
<dbReference type="PANTHER" id="PTHR45712">
    <property type="entry name" value="AGAP008170-PA"/>
    <property type="match status" value="1"/>
</dbReference>
<dbReference type="SUPFAM" id="SSF52058">
    <property type="entry name" value="L domain-like"/>
    <property type="match status" value="1"/>
</dbReference>
<dbReference type="EnsemblMetazoa" id="AQUA017318-RA">
    <property type="protein sequence ID" value="AQUA017318-PA"/>
    <property type="gene ID" value="AQUA017318"/>
</dbReference>
<protein>
    <recommendedName>
        <fullName evidence="6">Leucine rich immune protein (Coil-less)</fullName>
    </recommendedName>
</protein>
<keyword evidence="1" id="KW-0433">Leucine-rich repeat</keyword>
<evidence type="ECO:0000256" key="3">
    <source>
        <dbReference type="SAM" id="SignalP"/>
    </source>
</evidence>
<feature type="signal peptide" evidence="3">
    <location>
        <begin position="1"/>
        <end position="26"/>
    </location>
</feature>
<reference evidence="4" key="1">
    <citation type="submission" date="2022-10" db="UniProtKB">
        <authorList>
            <consortium name="EnsemblMetazoa"/>
        </authorList>
    </citation>
    <scope>IDENTIFICATION</scope>
    <source>
        <strain evidence="4">SANGQUA</strain>
    </source>
</reference>
<dbReference type="PANTHER" id="PTHR45712:SF22">
    <property type="entry name" value="INSULIN-LIKE GROWTH FACTOR-BINDING PROTEIN COMPLEX ACID LABILE SUBUNIT"/>
    <property type="match status" value="1"/>
</dbReference>
<sequence>MKVPNAILHSLLILSTRLHFISLVENQSLSDLTISSAKLTRVPPTIKNVLALRNVTFMICKIRTVDLADFCDHSLLVKLDLNSNHIRYVVNTATRHCSLYDSLKSLLLYSNLLTTINLNMFSAFPQLSYLTLRNNKIKTLTHTFGHSALENINLGINGLEEANLCDWSVPNLSRLSFRRNQLTNLPSCITIFTNLTVLSVAGNGLANFSIESLAGLDKLQELELEMNSLTSAVLTSDLFPKDLQTIDLSMNNLTEIDLSYIPVHSLRVILQSNAIERFDLNNTSPNVTTLEMAYNPIDCSFSTPLERAMKHVDCGKNRI</sequence>
<dbReference type="AlphaFoldDB" id="A0A904A3D6"/>
<dbReference type="Proteomes" id="UP000076407">
    <property type="component" value="Unassembled WGS sequence"/>
</dbReference>
<dbReference type="InterPro" id="IPR050333">
    <property type="entry name" value="SLRP"/>
</dbReference>
<keyword evidence="5" id="KW-1185">Reference proteome</keyword>
<dbReference type="Gene3D" id="3.80.10.10">
    <property type="entry name" value="Ribonuclease Inhibitor"/>
    <property type="match status" value="3"/>
</dbReference>
<evidence type="ECO:0000256" key="2">
    <source>
        <dbReference type="ARBA" id="ARBA00022737"/>
    </source>
</evidence>
<evidence type="ECO:0000256" key="1">
    <source>
        <dbReference type="ARBA" id="ARBA00022614"/>
    </source>
</evidence>